<dbReference type="CDD" id="cd06222">
    <property type="entry name" value="RNase_H_like"/>
    <property type="match status" value="1"/>
</dbReference>
<dbReference type="GO" id="GO:0004523">
    <property type="term" value="F:RNA-DNA hybrid ribonuclease activity"/>
    <property type="evidence" value="ECO:0007669"/>
    <property type="project" value="InterPro"/>
</dbReference>
<dbReference type="EnsemblPlants" id="TuG1812G0700004390.01.T01">
    <property type="protein sequence ID" value="TuG1812G0700004390.01.T01.cds463293"/>
    <property type="gene ID" value="TuG1812G0700004390.01"/>
</dbReference>
<accession>A0A8R7V9A0</accession>
<dbReference type="AlphaFoldDB" id="A0A8R7V9A0"/>
<evidence type="ECO:0000313" key="2">
    <source>
        <dbReference type="EnsemblPlants" id="TuG1812G0700004390.01.T01.cds463293"/>
    </source>
</evidence>
<dbReference type="Proteomes" id="UP000015106">
    <property type="component" value="Chromosome 7"/>
</dbReference>
<name>A0A8R7V9A0_TRIUA</name>
<dbReference type="Pfam" id="PF13456">
    <property type="entry name" value="RVT_3"/>
    <property type="match status" value="1"/>
</dbReference>
<evidence type="ECO:0000313" key="3">
    <source>
        <dbReference type="Proteomes" id="UP000015106"/>
    </source>
</evidence>
<dbReference type="SUPFAM" id="SSF53098">
    <property type="entry name" value="Ribonuclease H-like"/>
    <property type="match status" value="1"/>
</dbReference>
<feature type="domain" description="RNase H type-1" evidence="1">
    <location>
        <begin position="11"/>
        <end position="71"/>
    </location>
</feature>
<dbReference type="InterPro" id="IPR036397">
    <property type="entry name" value="RNaseH_sf"/>
</dbReference>
<evidence type="ECO:0000259" key="1">
    <source>
        <dbReference type="Pfam" id="PF13456"/>
    </source>
</evidence>
<dbReference type="Gramene" id="TuG1812G0700004390.01.T01">
    <property type="protein sequence ID" value="TuG1812G0700004390.01.T01.cds463293"/>
    <property type="gene ID" value="TuG1812G0700004390.01"/>
</dbReference>
<proteinExistence type="predicted"/>
<dbReference type="InterPro" id="IPR044730">
    <property type="entry name" value="RNase_H-like_dom_plant"/>
</dbReference>
<keyword evidence="3" id="KW-1185">Reference proteome</keyword>
<dbReference type="PANTHER" id="PTHR47074:SF73">
    <property type="entry name" value="OS04G0448401 PROTEIN"/>
    <property type="match status" value="1"/>
</dbReference>
<sequence length="73" mass="8177">MAGSWRVLAFFPSTHDAEAAELLACRRALILARELNIQKVILETDSQSALSKIKNEQRDFSVHGQLVQDVKVL</sequence>
<reference evidence="2" key="2">
    <citation type="submission" date="2018-03" db="EMBL/GenBank/DDBJ databases">
        <title>The Triticum urartu genome reveals the dynamic nature of wheat genome evolution.</title>
        <authorList>
            <person name="Ling H."/>
            <person name="Ma B."/>
            <person name="Shi X."/>
            <person name="Liu H."/>
            <person name="Dong L."/>
            <person name="Sun H."/>
            <person name="Cao Y."/>
            <person name="Gao Q."/>
            <person name="Zheng S."/>
            <person name="Li Y."/>
            <person name="Yu Y."/>
            <person name="Du H."/>
            <person name="Qi M."/>
            <person name="Li Y."/>
            <person name="Yu H."/>
            <person name="Cui Y."/>
            <person name="Wang N."/>
            <person name="Chen C."/>
            <person name="Wu H."/>
            <person name="Zhao Y."/>
            <person name="Zhang J."/>
            <person name="Li Y."/>
            <person name="Zhou W."/>
            <person name="Zhang B."/>
            <person name="Hu W."/>
            <person name="Eijk M."/>
            <person name="Tang J."/>
            <person name="Witsenboer H."/>
            <person name="Zhao S."/>
            <person name="Li Z."/>
            <person name="Zhang A."/>
            <person name="Wang D."/>
            <person name="Liang C."/>
        </authorList>
    </citation>
    <scope>NUCLEOTIDE SEQUENCE [LARGE SCALE GENOMIC DNA]</scope>
    <source>
        <strain evidence="2">cv. G1812</strain>
    </source>
</reference>
<organism evidence="2 3">
    <name type="scientific">Triticum urartu</name>
    <name type="common">Red wild einkorn</name>
    <name type="synonym">Crithodium urartu</name>
    <dbReference type="NCBI Taxonomy" id="4572"/>
    <lineage>
        <taxon>Eukaryota</taxon>
        <taxon>Viridiplantae</taxon>
        <taxon>Streptophyta</taxon>
        <taxon>Embryophyta</taxon>
        <taxon>Tracheophyta</taxon>
        <taxon>Spermatophyta</taxon>
        <taxon>Magnoliopsida</taxon>
        <taxon>Liliopsida</taxon>
        <taxon>Poales</taxon>
        <taxon>Poaceae</taxon>
        <taxon>BOP clade</taxon>
        <taxon>Pooideae</taxon>
        <taxon>Triticodae</taxon>
        <taxon>Triticeae</taxon>
        <taxon>Triticinae</taxon>
        <taxon>Triticum</taxon>
    </lineage>
</organism>
<reference evidence="2" key="3">
    <citation type="submission" date="2022-06" db="UniProtKB">
        <authorList>
            <consortium name="EnsemblPlants"/>
        </authorList>
    </citation>
    <scope>IDENTIFICATION</scope>
</reference>
<dbReference type="InterPro" id="IPR052929">
    <property type="entry name" value="RNase_H-like_EbsB-rel"/>
</dbReference>
<dbReference type="InterPro" id="IPR002156">
    <property type="entry name" value="RNaseH_domain"/>
</dbReference>
<dbReference type="InterPro" id="IPR012337">
    <property type="entry name" value="RNaseH-like_sf"/>
</dbReference>
<dbReference type="Gene3D" id="3.30.420.10">
    <property type="entry name" value="Ribonuclease H-like superfamily/Ribonuclease H"/>
    <property type="match status" value="1"/>
</dbReference>
<protein>
    <recommendedName>
        <fullName evidence="1">RNase H type-1 domain-containing protein</fullName>
    </recommendedName>
</protein>
<reference evidence="3" key="1">
    <citation type="journal article" date="2013" name="Nature">
        <title>Draft genome of the wheat A-genome progenitor Triticum urartu.</title>
        <authorList>
            <person name="Ling H.Q."/>
            <person name="Zhao S."/>
            <person name="Liu D."/>
            <person name="Wang J."/>
            <person name="Sun H."/>
            <person name="Zhang C."/>
            <person name="Fan H."/>
            <person name="Li D."/>
            <person name="Dong L."/>
            <person name="Tao Y."/>
            <person name="Gao C."/>
            <person name="Wu H."/>
            <person name="Li Y."/>
            <person name="Cui Y."/>
            <person name="Guo X."/>
            <person name="Zheng S."/>
            <person name="Wang B."/>
            <person name="Yu K."/>
            <person name="Liang Q."/>
            <person name="Yang W."/>
            <person name="Lou X."/>
            <person name="Chen J."/>
            <person name="Feng M."/>
            <person name="Jian J."/>
            <person name="Zhang X."/>
            <person name="Luo G."/>
            <person name="Jiang Y."/>
            <person name="Liu J."/>
            <person name="Wang Z."/>
            <person name="Sha Y."/>
            <person name="Zhang B."/>
            <person name="Wu H."/>
            <person name="Tang D."/>
            <person name="Shen Q."/>
            <person name="Xue P."/>
            <person name="Zou S."/>
            <person name="Wang X."/>
            <person name="Liu X."/>
            <person name="Wang F."/>
            <person name="Yang Y."/>
            <person name="An X."/>
            <person name="Dong Z."/>
            <person name="Zhang K."/>
            <person name="Zhang X."/>
            <person name="Luo M.C."/>
            <person name="Dvorak J."/>
            <person name="Tong Y."/>
            <person name="Wang J."/>
            <person name="Yang H."/>
            <person name="Li Z."/>
            <person name="Wang D."/>
            <person name="Zhang A."/>
            <person name="Wang J."/>
        </authorList>
    </citation>
    <scope>NUCLEOTIDE SEQUENCE</scope>
    <source>
        <strain evidence="3">cv. G1812</strain>
    </source>
</reference>
<dbReference type="GO" id="GO:0003676">
    <property type="term" value="F:nucleic acid binding"/>
    <property type="evidence" value="ECO:0007669"/>
    <property type="project" value="InterPro"/>
</dbReference>
<dbReference type="PANTHER" id="PTHR47074">
    <property type="entry name" value="BNAC02G40300D PROTEIN"/>
    <property type="match status" value="1"/>
</dbReference>